<organism evidence="1 2">
    <name type="scientific">Liparis tanakae</name>
    <name type="common">Tanaka's snailfish</name>
    <dbReference type="NCBI Taxonomy" id="230148"/>
    <lineage>
        <taxon>Eukaryota</taxon>
        <taxon>Metazoa</taxon>
        <taxon>Chordata</taxon>
        <taxon>Craniata</taxon>
        <taxon>Vertebrata</taxon>
        <taxon>Euteleostomi</taxon>
        <taxon>Actinopterygii</taxon>
        <taxon>Neopterygii</taxon>
        <taxon>Teleostei</taxon>
        <taxon>Neoteleostei</taxon>
        <taxon>Acanthomorphata</taxon>
        <taxon>Eupercaria</taxon>
        <taxon>Perciformes</taxon>
        <taxon>Cottioidei</taxon>
        <taxon>Cottales</taxon>
        <taxon>Liparidae</taxon>
        <taxon>Liparis</taxon>
    </lineage>
</organism>
<accession>A0A4Z2IFE5</accession>
<proteinExistence type="predicted"/>
<reference evidence="1 2" key="1">
    <citation type="submission" date="2019-03" db="EMBL/GenBank/DDBJ databases">
        <title>First draft genome of Liparis tanakae, snailfish: a comprehensive survey of snailfish specific genes.</title>
        <authorList>
            <person name="Kim W."/>
            <person name="Song I."/>
            <person name="Jeong J.-H."/>
            <person name="Kim D."/>
            <person name="Kim S."/>
            <person name="Ryu S."/>
            <person name="Song J.Y."/>
            <person name="Lee S.K."/>
        </authorList>
    </citation>
    <scope>NUCLEOTIDE SEQUENCE [LARGE SCALE GENOMIC DNA]</scope>
    <source>
        <tissue evidence="1">Muscle</tissue>
    </source>
</reference>
<protein>
    <submittedName>
        <fullName evidence="1">Uncharacterized protein</fullName>
    </submittedName>
</protein>
<gene>
    <name evidence="1" type="ORF">EYF80_013960</name>
</gene>
<evidence type="ECO:0000313" key="1">
    <source>
        <dbReference type="EMBL" id="TNN75813.1"/>
    </source>
</evidence>
<sequence length="89" mass="10149">MQSDHHCPSSIPEADVFHSFMRINPQQGSWDFLKVCAKPPAECLQRDIQLVPLSLCFKSSTIIAILQQQKGLHSDWQPKYRILAEESTP</sequence>
<name>A0A4Z2IFE5_9TELE</name>
<dbReference type="Proteomes" id="UP000314294">
    <property type="component" value="Unassembled WGS sequence"/>
</dbReference>
<evidence type="ECO:0000313" key="2">
    <source>
        <dbReference type="Proteomes" id="UP000314294"/>
    </source>
</evidence>
<dbReference type="EMBL" id="SRLO01000099">
    <property type="protein sequence ID" value="TNN75813.1"/>
    <property type="molecule type" value="Genomic_DNA"/>
</dbReference>
<keyword evidence="2" id="KW-1185">Reference proteome</keyword>
<dbReference type="AlphaFoldDB" id="A0A4Z2IFE5"/>
<comment type="caution">
    <text evidence="1">The sequence shown here is derived from an EMBL/GenBank/DDBJ whole genome shotgun (WGS) entry which is preliminary data.</text>
</comment>